<name>A0ABU0E1I7_9FIRM</name>
<sequence length="144" mass="16589">MKHSTRKTLILILFSIVVIVAIFAVYTVVTNRHGKVIHVTIIDDKDDVVYDEDIETTQTELDELLTELNDQNEIKFESGSNEGEVRIVGLGEDTLIVEDQEENLYWNYYSENNVQCLENNGCDTIDKLVIEDGDDFIFRLEEIK</sequence>
<keyword evidence="1" id="KW-0812">Transmembrane</keyword>
<dbReference type="EMBL" id="JAUSUR010000002">
    <property type="protein sequence ID" value="MDQ0360660.1"/>
    <property type="molecule type" value="Genomic_DNA"/>
</dbReference>
<keyword evidence="1" id="KW-1133">Transmembrane helix</keyword>
<evidence type="ECO:0000313" key="3">
    <source>
        <dbReference type="Proteomes" id="UP001230220"/>
    </source>
</evidence>
<organism evidence="2 3">
    <name type="scientific">Breznakia pachnodae</name>
    <dbReference type="NCBI Taxonomy" id="265178"/>
    <lineage>
        <taxon>Bacteria</taxon>
        <taxon>Bacillati</taxon>
        <taxon>Bacillota</taxon>
        <taxon>Erysipelotrichia</taxon>
        <taxon>Erysipelotrichales</taxon>
        <taxon>Erysipelotrichaceae</taxon>
        <taxon>Breznakia</taxon>
    </lineage>
</organism>
<comment type="caution">
    <text evidence="2">The sequence shown here is derived from an EMBL/GenBank/DDBJ whole genome shotgun (WGS) entry which is preliminary data.</text>
</comment>
<evidence type="ECO:0000313" key="2">
    <source>
        <dbReference type="EMBL" id="MDQ0360660.1"/>
    </source>
</evidence>
<feature type="transmembrane region" description="Helical" evidence="1">
    <location>
        <begin position="9"/>
        <end position="29"/>
    </location>
</feature>
<proteinExistence type="predicted"/>
<gene>
    <name evidence="2" type="ORF">J2S15_001405</name>
</gene>
<dbReference type="Proteomes" id="UP001230220">
    <property type="component" value="Unassembled WGS sequence"/>
</dbReference>
<evidence type="ECO:0000256" key="1">
    <source>
        <dbReference type="SAM" id="Phobius"/>
    </source>
</evidence>
<keyword evidence="1" id="KW-0472">Membrane</keyword>
<reference evidence="2 3" key="1">
    <citation type="submission" date="2023-07" db="EMBL/GenBank/DDBJ databases">
        <title>Genomic Encyclopedia of Type Strains, Phase IV (KMG-IV): sequencing the most valuable type-strain genomes for metagenomic binning, comparative biology and taxonomic classification.</title>
        <authorList>
            <person name="Goeker M."/>
        </authorList>
    </citation>
    <scope>NUCLEOTIDE SEQUENCE [LARGE SCALE GENOMIC DNA]</scope>
    <source>
        <strain evidence="2 3">DSM 16784</strain>
    </source>
</reference>
<evidence type="ECO:0008006" key="4">
    <source>
        <dbReference type="Google" id="ProtNLM"/>
    </source>
</evidence>
<accession>A0ABU0E1I7</accession>
<dbReference type="Gene3D" id="2.170.130.30">
    <property type="match status" value="1"/>
</dbReference>
<keyword evidence="3" id="KW-1185">Reference proteome</keyword>
<protein>
    <recommendedName>
        <fullName evidence="4">DUF4430 domain-containing protein</fullName>
    </recommendedName>
</protein>
<dbReference type="RefSeq" id="WP_307406735.1">
    <property type="nucleotide sequence ID" value="NZ_JAUSUR010000002.1"/>
</dbReference>